<dbReference type="Proteomes" id="UP000886885">
    <property type="component" value="Chromosome 7D"/>
</dbReference>
<name>A0A8X7ZEX5_POPTO</name>
<evidence type="ECO:0008006" key="3">
    <source>
        <dbReference type="Google" id="ProtNLM"/>
    </source>
</evidence>
<dbReference type="OrthoDB" id="185373at2759"/>
<dbReference type="PANTHER" id="PTHR47926">
    <property type="entry name" value="PENTATRICOPEPTIDE REPEAT-CONTAINING PROTEIN"/>
    <property type="match status" value="1"/>
</dbReference>
<dbReference type="AlphaFoldDB" id="A0A8X7ZEX5"/>
<dbReference type="Pfam" id="PF20431">
    <property type="entry name" value="E_motif"/>
    <property type="match status" value="1"/>
</dbReference>
<evidence type="ECO:0000313" key="1">
    <source>
        <dbReference type="EMBL" id="KAG6767520.1"/>
    </source>
</evidence>
<keyword evidence="2" id="KW-1185">Reference proteome</keyword>
<dbReference type="InterPro" id="IPR046848">
    <property type="entry name" value="E_motif"/>
</dbReference>
<dbReference type="EMBL" id="JAAWWB010000014">
    <property type="protein sequence ID" value="KAG6767520.1"/>
    <property type="molecule type" value="Genomic_DNA"/>
</dbReference>
<accession>A0A8X7ZEX5</accession>
<dbReference type="InterPro" id="IPR046960">
    <property type="entry name" value="PPR_At4g14850-like_plant"/>
</dbReference>
<gene>
    <name evidence="1" type="ORF">POTOM_028725</name>
</gene>
<organism evidence="1 2">
    <name type="scientific">Populus tomentosa</name>
    <name type="common">Chinese white poplar</name>
    <dbReference type="NCBI Taxonomy" id="118781"/>
    <lineage>
        <taxon>Eukaryota</taxon>
        <taxon>Viridiplantae</taxon>
        <taxon>Streptophyta</taxon>
        <taxon>Embryophyta</taxon>
        <taxon>Tracheophyta</taxon>
        <taxon>Spermatophyta</taxon>
        <taxon>Magnoliopsida</taxon>
        <taxon>eudicotyledons</taxon>
        <taxon>Gunneridae</taxon>
        <taxon>Pentapetalae</taxon>
        <taxon>rosids</taxon>
        <taxon>fabids</taxon>
        <taxon>Malpighiales</taxon>
        <taxon>Salicaceae</taxon>
        <taxon>Saliceae</taxon>
        <taxon>Populus</taxon>
    </lineage>
</organism>
<evidence type="ECO:0000313" key="2">
    <source>
        <dbReference type="Proteomes" id="UP000886885"/>
    </source>
</evidence>
<proteinExistence type="predicted"/>
<dbReference type="GO" id="GO:0003723">
    <property type="term" value="F:RNA binding"/>
    <property type="evidence" value="ECO:0007669"/>
    <property type="project" value="InterPro"/>
</dbReference>
<protein>
    <recommendedName>
        <fullName evidence="3">Pentatricopeptide repeat-containing protein</fullName>
    </recommendedName>
</protein>
<dbReference type="GO" id="GO:0009451">
    <property type="term" value="P:RNA modification"/>
    <property type="evidence" value="ECO:0007669"/>
    <property type="project" value="InterPro"/>
</dbReference>
<sequence length="183" mass="20251">MLYRWTASPMGYGKDSCQAGQLVTALGTSDAMPIKASSTLWGSLLLACQIHQNVSLAETAVERFVELKADDSGVCALLSNTYVDVGMWEDALKARRLMEDTELKKEAGRSIIELIKDAYVCYRIDLLHVHRMLERENPENKILSMDTGKQTILGAQAKIHDCDQTSTTLLTDWLGSILLEAEG</sequence>
<comment type="caution">
    <text evidence="1">The sequence shown here is derived from an EMBL/GenBank/DDBJ whole genome shotgun (WGS) entry which is preliminary data.</text>
</comment>
<reference evidence="1" key="1">
    <citation type="journal article" date="2020" name="bioRxiv">
        <title>Hybrid origin of Populus tomentosa Carr. identified through genome sequencing and phylogenomic analysis.</title>
        <authorList>
            <person name="An X."/>
            <person name="Gao K."/>
            <person name="Chen Z."/>
            <person name="Li J."/>
            <person name="Yang X."/>
            <person name="Yang X."/>
            <person name="Zhou J."/>
            <person name="Guo T."/>
            <person name="Zhao T."/>
            <person name="Huang S."/>
            <person name="Miao D."/>
            <person name="Khan W.U."/>
            <person name="Rao P."/>
            <person name="Ye M."/>
            <person name="Lei B."/>
            <person name="Liao W."/>
            <person name="Wang J."/>
            <person name="Ji L."/>
            <person name="Li Y."/>
            <person name="Guo B."/>
            <person name="Mustafa N.S."/>
            <person name="Li S."/>
            <person name="Yun Q."/>
            <person name="Keller S.R."/>
            <person name="Mao J."/>
            <person name="Zhang R."/>
            <person name="Strauss S.H."/>
        </authorList>
    </citation>
    <scope>NUCLEOTIDE SEQUENCE</scope>
    <source>
        <strain evidence="1">GM15</strain>
        <tissue evidence="1">Leaf</tissue>
    </source>
</reference>
<dbReference type="PANTHER" id="PTHR47926:SF499">
    <property type="entry name" value="PENTATRICOPEPTIDE REPEAT-CONTAINING PROTEIN"/>
    <property type="match status" value="1"/>
</dbReference>